<comment type="similarity">
    <text evidence="1 10">Belongs to the succinate/malate CoA ligase beta subunit family.</text>
</comment>
<feature type="binding site" evidence="10">
    <location>
        <position position="274"/>
    </location>
    <ligand>
        <name>substrate</name>
        <note>ligand shared with subunit alpha</note>
    </ligand>
</feature>
<evidence type="ECO:0000259" key="11">
    <source>
        <dbReference type="PROSITE" id="PS50975"/>
    </source>
</evidence>
<evidence type="ECO:0000256" key="8">
    <source>
        <dbReference type="ARBA" id="ARBA00052241"/>
    </source>
</evidence>
<dbReference type="InterPro" id="IPR005811">
    <property type="entry name" value="SUCC_ACL_C"/>
</dbReference>
<dbReference type="EC" id="6.2.1.5" evidence="10"/>
<dbReference type="FunFam" id="3.40.50.261:FF:000001">
    <property type="entry name" value="Succinate--CoA ligase [ADP-forming] subunit beta"/>
    <property type="match status" value="1"/>
</dbReference>
<dbReference type="GO" id="GO:0005524">
    <property type="term" value="F:ATP binding"/>
    <property type="evidence" value="ECO:0007669"/>
    <property type="project" value="UniProtKB-UniRule"/>
</dbReference>
<gene>
    <name evidence="10 12" type="primary">sucC</name>
    <name evidence="12" type="ORF">FH759_04260</name>
</gene>
<dbReference type="AlphaFoldDB" id="A0A7C9LA88"/>
<name>A0A7C9LA88_9RHOB</name>
<comment type="cofactor">
    <cofactor evidence="10">
        <name>Mg(2+)</name>
        <dbReference type="ChEBI" id="CHEBI:18420"/>
    </cofactor>
    <text evidence="10">Binds 1 Mg(2+) ion per subunit.</text>
</comment>
<evidence type="ECO:0000256" key="6">
    <source>
        <dbReference type="ARBA" id="ARBA00022840"/>
    </source>
</evidence>
<dbReference type="PROSITE" id="PS01217">
    <property type="entry name" value="SUCCINYL_COA_LIG_3"/>
    <property type="match status" value="1"/>
</dbReference>
<keyword evidence="6 10" id="KW-0067">ATP-binding</keyword>
<feature type="binding site" evidence="10">
    <location>
        <position position="223"/>
    </location>
    <ligand>
        <name>Mg(2+)</name>
        <dbReference type="ChEBI" id="CHEBI:18420"/>
    </ligand>
</feature>
<dbReference type="HAMAP" id="MF_00558">
    <property type="entry name" value="Succ_CoA_beta"/>
    <property type="match status" value="1"/>
</dbReference>
<dbReference type="NCBIfam" id="TIGR01016">
    <property type="entry name" value="sucCoAbeta"/>
    <property type="match status" value="1"/>
</dbReference>
<comment type="pathway">
    <text evidence="10">Carbohydrate metabolism; tricarboxylic acid cycle; succinate from succinyl-CoA (ligase route): step 1/1.</text>
</comment>
<dbReference type="EMBL" id="VENJ01000005">
    <property type="protein sequence ID" value="MTJ03898.1"/>
    <property type="molecule type" value="Genomic_DNA"/>
</dbReference>
<dbReference type="RefSeq" id="WP_273248495.1">
    <property type="nucleotide sequence ID" value="NZ_VENJ01000005.1"/>
</dbReference>
<proteinExistence type="inferred from homology"/>
<evidence type="ECO:0000256" key="3">
    <source>
        <dbReference type="ARBA" id="ARBA00022598"/>
    </source>
</evidence>
<comment type="catalytic activity">
    <reaction evidence="10">
        <text>GTP + succinate + CoA = succinyl-CoA + GDP + phosphate</text>
        <dbReference type="Rhea" id="RHEA:22120"/>
        <dbReference type="ChEBI" id="CHEBI:30031"/>
        <dbReference type="ChEBI" id="CHEBI:37565"/>
        <dbReference type="ChEBI" id="CHEBI:43474"/>
        <dbReference type="ChEBI" id="CHEBI:57287"/>
        <dbReference type="ChEBI" id="CHEBI:57292"/>
        <dbReference type="ChEBI" id="CHEBI:58189"/>
    </reaction>
</comment>
<organism evidence="12 13">
    <name type="scientific">Sediminimonas qiaohouensis</name>
    <dbReference type="NCBI Taxonomy" id="552061"/>
    <lineage>
        <taxon>Bacteria</taxon>
        <taxon>Pseudomonadati</taxon>
        <taxon>Pseudomonadota</taxon>
        <taxon>Alphaproteobacteria</taxon>
        <taxon>Rhodobacterales</taxon>
        <taxon>Roseobacteraceae</taxon>
        <taxon>Sediminimonas</taxon>
    </lineage>
</organism>
<dbReference type="Pfam" id="PF00549">
    <property type="entry name" value="Ligase_CoA"/>
    <property type="match status" value="1"/>
</dbReference>
<dbReference type="FunFam" id="3.30.470.20:FF:000002">
    <property type="entry name" value="Succinate--CoA ligase [ADP-forming] subunit beta"/>
    <property type="match status" value="1"/>
</dbReference>
<dbReference type="Proteomes" id="UP000483078">
    <property type="component" value="Unassembled WGS sequence"/>
</dbReference>
<dbReference type="GO" id="GO:0006099">
    <property type="term" value="P:tricarboxylic acid cycle"/>
    <property type="evidence" value="ECO:0007669"/>
    <property type="project" value="UniProtKB-UniRule"/>
</dbReference>
<feature type="binding site" evidence="10">
    <location>
        <position position="109"/>
    </location>
    <ligand>
        <name>ATP</name>
        <dbReference type="ChEBI" id="CHEBI:30616"/>
    </ligand>
</feature>
<accession>A0A7C9LA88</accession>
<dbReference type="SUPFAM" id="SSF56059">
    <property type="entry name" value="Glutathione synthetase ATP-binding domain-like"/>
    <property type="match status" value="1"/>
</dbReference>
<dbReference type="PANTHER" id="PTHR11815:SF10">
    <property type="entry name" value="SUCCINATE--COA LIGASE [GDP-FORMING] SUBUNIT BETA, MITOCHONDRIAL"/>
    <property type="match status" value="1"/>
</dbReference>
<dbReference type="InterPro" id="IPR011761">
    <property type="entry name" value="ATP-grasp"/>
</dbReference>
<evidence type="ECO:0000256" key="2">
    <source>
        <dbReference type="ARBA" id="ARBA00022532"/>
    </source>
</evidence>
<dbReference type="NCBIfam" id="NF001913">
    <property type="entry name" value="PRK00696.1"/>
    <property type="match status" value="1"/>
</dbReference>
<feature type="binding site" evidence="10">
    <location>
        <begin position="53"/>
        <end position="55"/>
    </location>
    <ligand>
        <name>ATP</name>
        <dbReference type="ChEBI" id="CHEBI:30616"/>
    </ligand>
</feature>
<dbReference type="FunFam" id="3.30.1490.20:FF:000002">
    <property type="entry name" value="Succinate--CoA ligase [ADP-forming] subunit beta"/>
    <property type="match status" value="1"/>
</dbReference>
<evidence type="ECO:0000256" key="4">
    <source>
        <dbReference type="ARBA" id="ARBA00022723"/>
    </source>
</evidence>
<comment type="function">
    <text evidence="10">Succinyl-CoA synthetase functions in the citric acid cycle (TCA), coupling the hydrolysis of succinyl-CoA to the synthesis of either ATP or GTP and thus represents the only step of substrate-level phosphorylation in the TCA. The beta subunit provides nucleotide specificity of the enzyme and binds the substrate succinate, while the binding sites for coenzyme A and phosphate are found in the alpha subunit.</text>
</comment>
<dbReference type="Pfam" id="PF08442">
    <property type="entry name" value="ATP-grasp_2"/>
    <property type="match status" value="1"/>
</dbReference>
<feature type="domain" description="ATP-grasp" evidence="11">
    <location>
        <begin position="9"/>
        <end position="55"/>
    </location>
</feature>
<sequence>MNIHEYQAKALLRSYGAPVSDGRVVFKAEEAKTAAGELDGPLWVVKAQIHAGGRGKGHFKEAGAGDKGGVRLAKSVEEAAEEAKKMLGRTLVTHQTGPTGKQVGRIYIEDGSGIERELYLALLVDRQTSRISFVCSTEGGMDIEEVAAKTPEKILSFSVDPATGYQPFHGRRIAFALGLEGKQIKQCVGLMGTLYRAFVEKDMEMLEINPLIITDSGELKVLDAKVGFDSNALYRHNDIASLRDESEEDSKELEASKYDLNYIALDGEIGCMVNGAGLAMATMDIIKLYGAEPANFLDVGGGANKDKVTEAFKIITSDSNVKGILVNIFGGIMRCDVIAEGVVAAVKEVGLEVPLVVRLEGTNVEQGKEIINSSGLNVIAADNLSDAAEKIVKAVKG</sequence>
<dbReference type="InterPro" id="IPR013650">
    <property type="entry name" value="ATP-grasp_succ-CoA_synth-type"/>
</dbReference>
<keyword evidence="3 10" id="KW-0436">Ligase</keyword>
<dbReference type="InterPro" id="IPR016102">
    <property type="entry name" value="Succinyl-CoA_synth-like"/>
</dbReference>
<comment type="catalytic activity">
    <reaction evidence="10">
        <text>succinate + ATP + CoA = succinyl-CoA + ADP + phosphate</text>
        <dbReference type="Rhea" id="RHEA:17661"/>
        <dbReference type="ChEBI" id="CHEBI:30031"/>
        <dbReference type="ChEBI" id="CHEBI:30616"/>
        <dbReference type="ChEBI" id="CHEBI:43474"/>
        <dbReference type="ChEBI" id="CHEBI:57287"/>
        <dbReference type="ChEBI" id="CHEBI:57292"/>
        <dbReference type="ChEBI" id="CHEBI:456216"/>
        <dbReference type="EC" id="6.2.1.5"/>
    </reaction>
</comment>
<dbReference type="GO" id="GO:0000287">
    <property type="term" value="F:magnesium ion binding"/>
    <property type="evidence" value="ECO:0007669"/>
    <property type="project" value="UniProtKB-UniRule"/>
</dbReference>
<dbReference type="GO" id="GO:0006104">
    <property type="term" value="P:succinyl-CoA metabolic process"/>
    <property type="evidence" value="ECO:0007669"/>
    <property type="project" value="TreeGrafter"/>
</dbReference>
<comment type="catalytic activity">
    <reaction evidence="8">
        <text>(S)-malate + ATP + CoA = (S)-malyl-CoA + ADP + phosphate</text>
        <dbReference type="Rhea" id="RHEA:26193"/>
        <dbReference type="ChEBI" id="CHEBI:15589"/>
        <dbReference type="ChEBI" id="CHEBI:30616"/>
        <dbReference type="ChEBI" id="CHEBI:43474"/>
        <dbReference type="ChEBI" id="CHEBI:57287"/>
        <dbReference type="ChEBI" id="CHEBI:57317"/>
        <dbReference type="ChEBI" id="CHEBI:456216"/>
        <dbReference type="EC" id="6.2.1.9"/>
    </reaction>
</comment>
<dbReference type="InterPro" id="IPR017866">
    <property type="entry name" value="Succ-CoA_synthase_bsu_CS"/>
</dbReference>
<dbReference type="GO" id="GO:0050074">
    <property type="term" value="F:malate-CoA ligase activity"/>
    <property type="evidence" value="ECO:0007669"/>
    <property type="project" value="UniProtKB-EC"/>
</dbReference>
<comment type="pathway">
    <text evidence="9">One-carbon metabolism; formaldehyde assimilation via serine pathway.</text>
</comment>
<dbReference type="PIRSF" id="PIRSF001554">
    <property type="entry name" value="SucCS_beta"/>
    <property type="match status" value="1"/>
</dbReference>
<evidence type="ECO:0000256" key="9">
    <source>
        <dbReference type="ARBA" id="ARBA00060690"/>
    </source>
</evidence>
<dbReference type="Gene3D" id="3.30.470.20">
    <property type="entry name" value="ATP-grasp fold, B domain"/>
    <property type="match status" value="1"/>
</dbReference>
<feature type="binding site" evidence="10">
    <location>
        <position position="112"/>
    </location>
    <ligand>
        <name>ATP</name>
        <dbReference type="ChEBI" id="CHEBI:30616"/>
    </ligand>
</feature>
<dbReference type="Gene3D" id="3.30.1490.20">
    <property type="entry name" value="ATP-grasp fold, A domain"/>
    <property type="match status" value="1"/>
</dbReference>
<keyword evidence="4 10" id="KW-0479">Metal-binding</keyword>
<evidence type="ECO:0000256" key="5">
    <source>
        <dbReference type="ARBA" id="ARBA00022741"/>
    </source>
</evidence>
<dbReference type="InterPro" id="IPR005809">
    <property type="entry name" value="Succ_CoA_ligase-like_bsu"/>
</dbReference>
<dbReference type="PROSITE" id="PS50975">
    <property type="entry name" value="ATP_GRASP"/>
    <property type="match status" value="1"/>
</dbReference>
<dbReference type="GO" id="GO:0005829">
    <property type="term" value="C:cytosol"/>
    <property type="evidence" value="ECO:0007669"/>
    <property type="project" value="TreeGrafter"/>
</dbReference>
<feature type="binding site" evidence="10">
    <location>
        <position position="46"/>
    </location>
    <ligand>
        <name>ATP</name>
        <dbReference type="ChEBI" id="CHEBI:30616"/>
    </ligand>
</feature>
<feature type="binding site" evidence="10">
    <location>
        <position position="209"/>
    </location>
    <ligand>
        <name>Mg(2+)</name>
        <dbReference type="ChEBI" id="CHEBI:18420"/>
    </ligand>
</feature>
<evidence type="ECO:0000256" key="1">
    <source>
        <dbReference type="ARBA" id="ARBA00009182"/>
    </source>
</evidence>
<dbReference type="InterPro" id="IPR013815">
    <property type="entry name" value="ATP_grasp_subdomain_1"/>
</dbReference>
<keyword evidence="5 10" id="KW-0547">Nucleotide-binding</keyword>
<reference evidence="12 13" key="1">
    <citation type="submission" date="2019-06" db="EMBL/GenBank/DDBJ databases">
        <title>Enrichment of Autotrophic Halophilic Microorganisms from Red Sea Brine Pool Using Microbial Electrosynthesis System.</title>
        <authorList>
            <person name="Alqahtani M.F."/>
            <person name="Bajracharya S."/>
            <person name="Katuri K.P."/>
            <person name="Ali M."/>
            <person name="Saikaly P.E."/>
        </authorList>
    </citation>
    <scope>NUCLEOTIDE SEQUENCE [LARGE SCALE GENOMIC DNA]</scope>
    <source>
        <strain evidence="12">MES6</strain>
    </source>
</reference>
<dbReference type="GO" id="GO:0004775">
    <property type="term" value="F:succinate-CoA ligase (ADP-forming) activity"/>
    <property type="evidence" value="ECO:0007669"/>
    <property type="project" value="UniProtKB-UniRule"/>
</dbReference>
<dbReference type="UniPathway" id="UPA00223">
    <property type="reaction ID" value="UER00999"/>
</dbReference>
<dbReference type="SUPFAM" id="SSF52210">
    <property type="entry name" value="Succinyl-CoA synthetase domains"/>
    <property type="match status" value="1"/>
</dbReference>
<feature type="binding site" evidence="10">
    <location>
        <begin position="331"/>
        <end position="333"/>
    </location>
    <ligand>
        <name>substrate</name>
        <note>ligand shared with subunit alpha</note>
    </ligand>
</feature>
<comment type="caution">
    <text evidence="12">The sequence shown here is derived from an EMBL/GenBank/DDBJ whole genome shotgun (WGS) entry which is preliminary data.</text>
</comment>
<dbReference type="PANTHER" id="PTHR11815">
    <property type="entry name" value="SUCCINYL-COA SYNTHETASE BETA CHAIN"/>
    <property type="match status" value="1"/>
</dbReference>
<dbReference type="Gene3D" id="3.40.50.261">
    <property type="entry name" value="Succinyl-CoA synthetase domains"/>
    <property type="match status" value="1"/>
</dbReference>
<comment type="subunit">
    <text evidence="10">Heterotetramer of two alpha and two beta subunits.</text>
</comment>
<keyword evidence="7 10" id="KW-0460">Magnesium</keyword>
<evidence type="ECO:0000313" key="13">
    <source>
        <dbReference type="Proteomes" id="UP000483078"/>
    </source>
</evidence>
<evidence type="ECO:0000313" key="12">
    <source>
        <dbReference type="EMBL" id="MTJ03898.1"/>
    </source>
</evidence>
<evidence type="ECO:0000256" key="10">
    <source>
        <dbReference type="HAMAP-Rule" id="MF_00558"/>
    </source>
</evidence>
<evidence type="ECO:0000256" key="7">
    <source>
        <dbReference type="ARBA" id="ARBA00022842"/>
    </source>
</evidence>
<protein>
    <recommendedName>
        <fullName evidence="10">Succinate--CoA ligase [ADP-forming] subunit beta</fullName>
        <ecNumber evidence="10">6.2.1.5</ecNumber>
    </recommendedName>
    <alternativeName>
        <fullName evidence="10">Succinyl-CoA synthetase subunit beta</fullName>
        <shortName evidence="10">SCS-beta</shortName>
    </alternativeName>
</protein>
<dbReference type="GO" id="GO:0042709">
    <property type="term" value="C:succinate-CoA ligase complex"/>
    <property type="evidence" value="ECO:0007669"/>
    <property type="project" value="TreeGrafter"/>
</dbReference>
<keyword evidence="2 10" id="KW-0816">Tricarboxylic acid cycle</keyword>
<feature type="binding site" evidence="10">
    <location>
        <position position="117"/>
    </location>
    <ligand>
        <name>ATP</name>
        <dbReference type="ChEBI" id="CHEBI:30616"/>
    </ligand>
</feature>